<evidence type="ECO:0000313" key="4">
    <source>
        <dbReference type="Proteomes" id="UP001271274"/>
    </source>
</evidence>
<dbReference type="Gene3D" id="3.40.50.880">
    <property type="match status" value="1"/>
</dbReference>
<evidence type="ECO:0000313" key="3">
    <source>
        <dbReference type="EMBL" id="MDX3698334.1"/>
    </source>
</evidence>
<keyword evidence="4" id="KW-1185">Reference proteome</keyword>
<name>A0ABU4N5V4_9ACTN</name>
<sequence>MRGRRPHRRLPGRGRGQADPDGGLPPPSSSTNAHALCFVRDAYRHGKPIGALGSDVGIVAGPRP</sequence>
<proteinExistence type="predicted"/>
<organism evidence="3 4">
    <name type="scientific">Streptomyces europaeiscabiei</name>
    <dbReference type="NCBI Taxonomy" id="146819"/>
    <lineage>
        <taxon>Bacteria</taxon>
        <taxon>Bacillati</taxon>
        <taxon>Actinomycetota</taxon>
        <taxon>Actinomycetes</taxon>
        <taxon>Kitasatosporales</taxon>
        <taxon>Streptomycetaceae</taxon>
        <taxon>Streptomyces</taxon>
    </lineage>
</organism>
<dbReference type="RefSeq" id="WP_319061368.1">
    <property type="nucleotide sequence ID" value="NZ_JARAUS010000376.1"/>
</dbReference>
<dbReference type="InterPro" id="IPR029062">
    <property type="entry name" value="Class_I_gatase-like"/>
</dbReference>
<dbReference type="Pfam" id="PF18011">
    <property type="entry name" value="Catalase_C"/>
    <property type="match status" value="1"/>
</dbReference>
<protein>
    <recommendedName>
        <fullName evidence="2">Large catalase C-terminal domain-containing protein</fullName>
    </recommendedName>
</protein>
<evidence type="ECO:0000259" key="2">
    <source>
        <dbReference type="Pfam" id="PF18011"/>
    </source>
</evidence>
<dbReference type="EMBL" id="JARAYU010000001">
    <property type="protein sequence ID" value="MDX3698334.1"/>
    <property type="molecule type" value="Genomic_DNA"/>
</dbReference>
<accession>A0ABU4N5V4</accession>
<evidence type="ECO:0000256" key="1">
    <source>
        <dbReference type="SAM" id="MobiDB-lite"/>
    </source>
</evidence>
<comment type="caution">
    <text evidence="3">The sequence shown here is derived from an EMBL/GenBank/DDBJ whole genome shotgun (WGS) entry which is preliminary data.</text>
</comment>
<feature type="domain" description="Large catalase C-terminal" evidence="2">
    <location>
        <begin position="28"/>
        <end position="59"/>
    </location>
</feature>
<dbReference type="Proteomes" id="UP001271274">
    <property type="component" value="Unassembled WGS sequence"/>
</dbReference>
<feature type="region of interest" description="Disordered" evidence="1">
    <location>
        <begin position="1"/>
        <end position="33"/>
    </location>
</feature>
<reference evidence="3 4" key="1">
    <citation type="journal article" date="2023" name="Microb. Genom.">
        <title>Mesoterricola silvestris gen. nov., sp. nov., Mesoterricola sediminis sp. nov., Geothrix oryzae sp. nov., Geothrix edaphica sp. nov., Geothrix rubra sp. nov., and Geothrix limicola sp. nov., six novel members of Acidobacteriota isolated from soils.</title>
        <authorList>
            <person name="Weisberg A.J."/>
            <person name="Pearce E."/>
            <person name="Kramer C.G."/>
            <person name="Chang J.H."/>
            <person name="Clarke C.R."/>
        </authorList>
    </citation>
    <scope>NUCLEOTIDE SEQUENCE [LARGE SCALE GENOMIC DNA]</scope>
    <source>
        <strain evidence="3 4">ID09-01A</strain>
    </source>
</reference>
<gene>
    <name evidence="3" type="ORF">PV662_00910</name>
</gene>
<dbReference type="InterPro" id="IPR041399">
    <property type="entry name" value="Catalase_large_C"/>
</dbReference>
<feature type="compositionally biased region" description="Basic residues" evidence="1">
    <location>
        <begin position="1"/>
        <end position="12"/>
    </location>
</feature>